<dbReference type="Gene3D" id="2.20.28.10">
    <property type="match status" value="1"/>
</dbReference>
<feature type="compositionally biased region" description="Polar residues" evidence="2">
    <location>
        <begin position="504"/>
        <end position="523"/>
    </location>
</feature>
<dbReference type="GO" id="GO:0005634">
    <property type="term" value="C:nucleus"/>
    <property type="evidence" value="ECO:0007669"/>
    <property type="project" value="TreeGrafter"/>
</dbReference>
<gene>
    <name evidence="6" type="ORF">BUALT_Bualt05G0017900</name>
</gene>
<dbReference type="GO" id="GO:0008270">
    <property type="term" value="F:zinc ion binding"/>
    <property type="evidence" value="ECO:0007669"/>
    <property type="project" value="UniProtKB-KW"/>
</dbReference>
<dbReference type="SUPFAM" id="SSF161245">
    <property type="entry name" value="Zinc hairpin stack"/>
    <property type="match status" value="1"/>
</dbReference>
<reference evidence="6" key="1">
    <citation type="submission" date="2019-10" db="EMBL/GenBank/DDBJ databases">
        <authorList>
            <person name="Zhang R."/>
            <person name="Pan Y."/>
            <person name="Wang J."/>
            <person name="Ma R."/>
            <person name="Yu S."/>
        </authorList>
    </citation>
    <scope>NUCLEOTIDE SEQUENCE</scope>
    <source>
        <strain evidence="6">LA-IB0</strain>
        <tissue evidence="6">Leaf</tissue>
    </source>
</reference>
<keyword evidence="1" id="KW-0862">Zinc</keyword>
<name>A0AAV6XMS7_9LAMI</name>
<dbReference type="InterPro" id="IPR013083">
    <property type="entry name" value="Znf_RING/FYVE/PHD"/>
</dbReference>
<dbReference type="GO" id="GO:0016567">
    <property type="term" value="P:protein ubiquitination"/>
    <property type="evidence" value="ECO:0007669"/>
    <property type="project" value="TreeGrafter"/>
</dbReference>
<evidence type="ECO:0000259" key="5">
    <source>
        <dbReference type="PROSITE" id="PS51270"/>
    </source>
</evidence>
<organism evidence="6 7">
    <name type="scientific">Buddleja alternifolia</name>
    <dbReference type="NCBI Taxonomy" id="168488"/>
    <lineage>
        <taxon>Eukaryota</taxon>
        <taxon>Viridiplantae</taxon>
        <taxon>Streptophyta</taxon>
        <taxon>Embryophyta</taxon>
        <taxon>Tracheophyta</taxon>
        <taxon>Spermatophyta</taxon>
        <taxon>Magnoliopsida</taxon>
        <taxon>eudicotyledons</taxon>
        <taxon>Gunneridae</taxon>
        <taxon>Pentapetalae</taxon>
        <taxon>asterids</taxon>
        <taxon>lamiids</taxon>
        <taxon>Lamiales</taxon>
        <taxon>Scrophulariaceae</taxon>
        <taxon>Buddlejeae</taxon>
        <taxon>Buddleja</taxon>
    </lineage>
</organism>
<dbReference type="Proteomes" id="UP000826271">
    <property type="component" value="Unassembled WGS sequence"/>
</dbReference>
<dbReference type="PROSITE" id="PS50089">
    <property type="entry name" value="ZF_RING_2"/>
    <property type="match status" value="1"/>
</dbReference>
<feature type="compositionally biased region" description="Polar residues" evidence="2">
    <location>
        <begin position="530"/>
        <end position="539"/>
    </location>
</feature>
<dbReference type="InterPro" id="IPR037275">
    <property type="entry name" value="Znf_CTCHY_sf"/>
</dbReference>
<proteinExistence type="predicted"/>
<evidence type="ECO:0000259" key="4">
    <source>
        <dbReference type="PROSITE" id="PS50089"/>
    </source>
</evidence>
<keyword evidence="1" id="KW-0479">Metal-binding</keyword>
<keyword evidence="1" id="KW-0863">Zinc-finger</keyword>
<protein>
    <submittedName>
        <fullName evidence="6">Uncharacterized protein</fullName>
    </submittedName>
</protein>
<evidence type="ECO:0000256" key="1">
    <source>
        <dbReference type="PROSITE-ProRule" id="PRU00175"/>
    </source>
</evidence>
<dbReference type="Gene3D" id="3.30.40.10">
    <property type="entry name" value="Zinc/RING finger domain, C3HC4 (zinc finger)"/>
    <property type="match status" value="1"/>
</dbReference>
<feature type="compositionally biased region" description="Basic and acidic residues" evidence="2">
    <location>
        <begin position="425"/>
        <end position="434"/>
    </location>
</feature>
<dbReference type="PROSITE" id="PS51270">
    <property type="entry name" value="ZF_CTCHY"/>
    <property type="match status" value="1"/>
</dbReference>
<feature type="domain" description="CTCHY-type" evidence="5">
    <location>
        <begin position="252"/>
        <end position="317"/>
    </location>
</feature>
<dbReference type="EMBL" id="WHWC01000005">
    <property type="protein sequence ID" value="KAG8381871.1"/>
    <property type="molecule type" value="Genomic_DNA"/>
</dbReference>
<dbReference type="GO" id="GO:0006511">
    <property type="term" value="P:ubiquitin-dependent protein catabolic process"/>
    <property type="evidence" value="ECO:0007669"/>
    <property type="project" value="TreeGrafter"/>
</dbReference>
<feature type="transmembrane region" description="Helical" evidence="3">
    <location>
        <begin position="711"/>
        <end position="733"/>
    </location>
</feature>
<evidence type="ECO:0000313" key="7">
    <source>
        <dbReference type="Proteomes" id="UP000826271"/>
    </source>
</evidence>
<dbReference type="AlphaFoldDB" id="A0AAV6XMS7"/>
<dbReference type="SUPFAM" id="SSF57850">
    <property type="entry name" value="RING/U-box"/>
    <property type="match status" value="1"/>
</dbReference>
<feature type="transmembrane region" description="Helical" evidence="3">
    <location>
        <begin position="652"/>
        <end position="674"/>
    </location>
</feature>
<dbReference type="PANTHER" id="PTHR21319:SF53">
    <property type="entry name" value="RING FINGER AND CHY ZINC FINGER DOMAIN-CONTAINING PROTEIN 1"/>
    <property type="match status" value="1"/>
</dbReference>
<keyword evidence="3" id="KW-0472">Membrane</keyword>
<keyword evidence="7" id="KW-1185">Reference proteome</keyword>
<accession>A0AAV6XMS7</accession>
<dbReference type="InterPro" id="IPR017921">
    <property type="entry name" value="Znf_CTCHY"/>
</dbReference>
<dbReference type="InterPro" id="IPR039512">
    <property type="entry name" value="RCHY1_zinc-ribbon"/>
</dbReference>
<dbReference type="PANTHER" id="PTHR21319">
    <property type="entry name" value="RING FINGER AND CHY ZINC FINGER DOMAIN-CONTAINING PROTEIN 1"/>
    <property type="match status" value="1"/>
</dbReference>
<evidence type="ECO:0000313" key="6">
    <source>
        <dbReference type="EMBL" id="KAG8381871.1"/>
    </source>
</evidence>
<dbReference type="Pfam" id="PF13639">
    <property type="entry name" value="zf-RING_2"/>
    <property type="match status" value="1"/>
</dbReference>
<evidence type="ECO:0000256" key="3">
    <source>
        <dbReference type="SAM" id="Phobius"/>
    </source>
</evidence>
<evidence type="ECO:0000256" key="2">
    <source>
        <dbReference type="SAM" id="MobiDB-lite"/>
    </source>
</evidence>
<feature type="region of interest" description="Disordered" evidence="2">
    <location>
        <begin position="425"/>
        <end position="468"/>
    </location>
</feature>
<keyword evidence="3" id="KW-1133">Transmembrane helix</keyword>
<dbReference type="GO" id="GO:0061630">
    <property type="term" value="F:ubiquitin protein ligase activity"/>
    <property type="evidence" value="ECO:0007669"/>
    <property type="project" value="TreeGrafter"/>
</dbReference>
<feature type="compositionally biased region" description="Basic and acidic residues" evidence="2">
    <location>
        <begin position="445"/>
        <end position="468"/>
    </location>
</feature>
<comment type="caution">
    <text evidence="6">The sequence shown here is derived from an EMBL/GenBank/DDBJ whole genome shotgun (WGS) entry which is preliminary data.</text>
</comment>
<sequence>MLDKILVVFLFKLSRSDEEIMRDPRLRLQSLSGVCLYGFQLQESSVVLWFHDWSCSTLVGLAVAESIGLEQICKKSYMILPCAFPIAQQLVIVIFTANNPMGFMAVDYSSAPHVEPKTSETMVNEENEIRKRMKTIESDLQPSHEEHNPEDKSMCQEKVTGHETLDNGYLKYGYNVPIIAGGAALELPVAMRYSIVVTVITRQKTVFASIRSSDTISLGTWLTRLYAHYVTQNRRFDKFAQIVAYAWEDTIVEFASCLMMSFIFILQTSKEQYHCDGCGICRIGGAKNFFHCDKCGCCYSAFLKNSHPCIERAMHQDCPVCFEYLFESRNDVIALPCGHTIHKTCLDEMKEHYQYACPICSKSVCDMSKVWEKFDLEIAATPMPPYCDNKKVWILCNDCGSNSEVKYHVVAQKCPNCKSYNTRQTRDSSQHEDIGSGPSLPNQESRTEPTQHNMVDEIKEPLQPNREKGRSIVSRAGALLGVDEEFSQASSSLLSTLLGLQPEQQSQRNTITTRQRHSAISDSSQHEDIGSSSPLPNQESCMEPTLPNIINETVEPLLRNCDKGRSIVSRAVSLLGVEEELSQVSSSMQTTLLNLQPEQQNQHNLITTRQIHSAISASENIRTFCSITAGILVMLSYTGFPMLSSHVFTSVVFFRPVYLLLLTNISIVIGRLVLGAQGAVQRTSSVPTFGGNGLVDQMGKALELGLLLKKISGAFFMDFSIYAVVLICGFSLVRTLGW</sequence>
<feature type="domain" description="RING-type" evidence="4">
    <location>
        <begin position="318"/>
        <end position="361"/>
    </location>
</feature>
<dbReference type="SMART" id="SM00184">
    <property type="entry name" value="RING"/>
    <property type="match status" value="1"/>
</dbReference>
<dbReference type="CDD" id="cd16464">
    <property type="entry name" value="RING-H2_Pirh2-like"/>
    <property type="match status" value="1"/>
</dbReference>
<keyword evidence="3" id="KW-0812">Transmembrane</keyword>
<dbReference type="Pfam" id="PF14599">
    <property type="entry name" value="zinc_ribbon_6"/>
    <property type="match status" value="1"/>
</dbReference>
<dbReference type="InterPro" id="IPR001841">
    <property type="entry name" value="Znf_RING"/>
</dbReference>
<feature type="region of interest" description="Disordered" evidence="2">
    <location>
        <begin position="504"/>
        <end position="539"/>
    </location>
</feature>